<evidence type="ECO:0000313" key="2">
    <source>
        <dbReference type="Proteomes" id="UP000790347"/>
    </source>
</evidence>
<dbReference type="EMBL" id="ASGP02000001">
    <property type="protein sequence ID" value="KAH9527924.1"/>
    <property type="molecule type" value="Genomic_DNA"/>
</dbReference>
<reference evidence="1" key="1">
    <citation type="submission" date="2013-05" db="EMBL/GenBank/DDBJ databases">
        <authorList>
            <person name="Yim A.K.Y."/>
            <person name="Chan T.F."/>
            <person name="Ji K.M."/>
            <person name="Liu X.Y."/>
            <person name="Zhou J.W."/>
            <person name="Li R.Q."/>
            <person name="Yang K.Y."/>
            <person name="Li J."/>
            <person name="Li M."/>
            <person name="Law P.T.W."/>
            <person name="Wu Y.L."/>
            <person name="Cai Z.L."/>
            <person name="Qin H."/>
            <person name="Bao Y."/>
            <person name="Leung R.K.K."/>
            <person name="Ng P.K.S."/>
            <person name="Zou J."/>
            <person name="Zhong X.J."/>
            <person name="Ran P.X."/>
            <person name="Zhong N.S."/>
            <person name="Liu Z.G."/>
            <person name="Tsui S.K.W."/>
        </authorList>
    </citation>
    <scope>NUCLEOTIDE SEQUENCE</scope>
    <source>
        <strain evidence="1">Derf</strain>
        <tissue evidence="1">Whole organism</tissue>
    </source>
</reference>
<accession>A0A922IEN4</accession>
<protein>
    <submittedName>
        <fullName evidence="1">Uncharacterized protein</fullName>
    </submittedName>
</protein>
<gene>
    <name evidence="1" type="ORF">DERF_001911</name>
</gene>
<dbReference type="Proteomes" id="UP000790347">
    <property type="component" value="Unassembled WGS sequence"/>
</dbReference>
<organism evidence="1 2">
    <name type="scientific">Dermatophagoides farinae</name>
    <name type="common">American house dust mite</name>
    <dbReference type="NCBI Taxonomy" id="6954"/>
    <lineage>
        <taxon>Eukaryota</taxon>
        <taxon>Metazoa</taxon>
        <taxon>Ecdysozoa</taxon>
        <taxon>Arthropoda</taxon>
        <taxon>Chelicerata</taxon>
        <taxon>Arachnida</taxon>
        <taxon>Acari</taxon>
        <taxon>Acariformes</taxon>
        <taxon>Sarcoptiformes</taxon>
        <taxon>Astigmata</taxon>
        <taxon>Psoroptidia</taxon>
        <taxon>Analgoidea</taxon>
        <taxon>Pyroglyphidae</taxon>
        <taxon>Dermatophagoidinae</taxon>
        <taxon>Dermatophagoides</taxon>
    </lineage>
</organism>
<evidence type="ECO:0000313" key="1">
    <source>
        <dbReference type="EMBL" id="KAH9527924.1"/>
    </source>
</evidence>
<sequence length="62" mass="7345">MSMETIYCLFYPKKISFPDIEPQNDKPVHPSSIHPSNVYLSFQQNEKKCTINSDCFYKQKKK</sequence>
<proteinExistence type="predicted"/>
<name>A0A922IEN4_DERFA</name>
<dbReference type="AlphaFoldDB" id="A0A922IEN4"/>
<reference evidence="1" key="2">
    <citation type="journal article" date="2022" name="Res Sq">
        <title>Comparative Genomics Reveals Insights into the Divergent Evolution of Astigmatic Mites and Household Pest Adaptations.</title>
        <authorList>
            <person name="Xiong Q."/>
            <person name="Wan A.T.-Y."/>
            <person name="Liu X.-Y."/>
            <person name="Fung C.S.-H."/>
            <person name="Xiao X."/>
            <person name="Malainual N."/>
            <person name="Hou J."/>
            <person name="Wang L."/>
            <person name="Wang M."/>
            <person name="Yang K."/>
            <person name="Cui Y."/>
            <person name="Leung E."/>
            <person name="Nong W."/>
            <person name="Shin S.-K."/>
            <person name="Au S."/>
            <person name="Jeong K.Y."/>
            <person name="Chew F.T."/>
            <person name="Hui J."/>
            <person name="Leung T.F."/>
            <person name="Tungtrongchitr A."/>
            <person name="Zhong N."/>
            <person name="Liu Z."/>
            <person name="Tsui S."/>
        </authorList>
    </citation>
    <scope>NUCLEOTIDE SEQUENCE</scope>
    <source>
        <strain evidence="1">Derf</strain>
        <tissue evidence="1">Whole organism</tissue>
    </source>
</reference>
<keyword evidence="2" id="KW-1185">Reference proteome</keyword>
<comment type="caution">
    <text evidence="1">The sequence shown here is derived from an EMBL/GenBank/DDBJ whole genome shotgun (WGS) entry which is preliminary data.</text>
</comment>